<dbReference type="GO" id="GO:0006879">
    <property type="term" value="P:intracellular iron ion homeostasis"/>
    <property type="evidence" value="ECO:0007669"/>
    <property type="project" value="UniProtKB-KW"/>
</dbReference>
<dbReference type="Gene3D" id="1.20.1260.10">
    <property type="match status" value="1"/>
</dbReference>
<evidence type="ECO:0000256" key="2">
    <source>
        <dbReference type="ARBA" id="ARBA00022434"/>
    </source>
</evidence>
<keyword evidence="4" id="KW-0560">Oxidoreductase</keyword>
<feature type="binding site" evidence="6">
    <location>
        <position position="21"/>
    </location>
    <ligand>
        <name>Fe cation</name>
        <dbReference type="ChEBI" id="CHEBI:24875"/>
        <label>1</label>
    </ligand>
</feature>
<dbReference type="Pfam" id="PF00210">
    <property type="entry name" value="Ferritin"/>
    <property type="match status" value="1"/>
</dbReference>
<comment type="function">
    <text evidence="7">Iron-storage protein.</text>
</comment>
<dbReference type="EMBL" id="LWHJ01000022">
    <property type="protein sequence ID" value="OAQ40868.1"/>
    <property type="molecule type" value="Genomic_DNA"/>
</dbReference>
<accession>A0A179DIV7</accession>
<evidence type="ECO:0000256" key="3">
    <source>
        <dbReference type="ARBA" id="ARBA00022723"/>
    </source>
</evidence>
<dbReference type="Proteomes" id="UP000078459">
    <property type="component" value="Unassembled WGS sequence"/>
</dbReference>
<protein>
    <recommendedName>
        <fullName evidence="7">Ferritin</fullName>
        <ecNumber evidence="7">1.16.3.2</ecNumber>
    </recommendedName>
</protein>
<evidence type="ECO:0000256" key="4">
    <source>
        <dbReference type="ARBA" id="ARBA00023002"/>
    </source>
</evidence>
<dbReference type="InterPro" id="IPR012347">
    <property type="entry name" value="Ferritin-like"/>
</dbReference>
<keyword evidence="5 6" id="KW-0408">Iron</keyword>
<evidence type="ECO:0000256" key="1">
    <source>
        <dbReference type="ARBA" id="ARBA00006950"/>
    </source>
</evidence>
<dbReference type="RefSeq" id="WP_068822105.1">
    <property type="nucleotide sequence ID" value="NZ_LWHJ01000022.1"/>
</dbReference>
<keyword evidence="9" id="KW-0808">Transferase</keyword>
<dbReference type="GO" id="GO:0016491">
    <property type="term" value="F:oxidoreductase activity"/>
    <property type="evidence" value="ECO:0007669"/>
    <property type="project" value="UniProtKB-KW"/>
</dbReference>
<dbReference type="AlphaFoldDB" id="A0A179DIV7"/>
<evidence type="ECO:0000313" key="10">
    <source>
        <dbReference type="Proteomes" id="UP000078459"/>
    </source>
</evidence>
<dbReference type="InterPro" id="IPR041719">
    <property type="entry name" value="Ferritin_prok"/>
</dbReference>
<feature type="binding site" evidence="6">
    <location>
        <position position="54"/>
    </location>
    <ligand>
        <name>Fe cation</name>
        <dbReference type="ChEBI" id="CHEBI:24875"/>
        <label>1</label>
    </ligand>
</feature>
<keyword evidence="7" id="KW-0963">Cytoplasm</keyword>
<keyword evidence="2 7" id="KW-0409">Iron storage</keyword>
<gene>
    <name evidence="9" type="ORF">A5893_06210</name>
</gene>
<dbReference type="CDD" id="cd01055">
    <property type="entry name" value="Nonheme_Ferritin"/>
    <property type="match status" value="1"/>
</dbReference>
<dbReference type="EC" id="1.16.3.2" evidence="7"/>
<dbReference type="STRING" id="1826909.A5893_06210"/>
<reference evidence="9 10" key="1">
    <citation type="submission" date="2016-04" db="EMBL/GenBank/DDBJ databases">
        <authorList>
            <person name="Evans L.H."/>
            <person name="Alamgir A."/>
            <person name="Owens N."/>
            <person name="Weber N.D."/>
            <person name="Virtaneva K."/>
            <person name="Barbian K."/>
            <person name="Babar A."/>
            <person name="Rosenke K."/>
        </authorList>
    </citation>
    <scope>NUCLEOTIDE SEQUENCE [LARGE SCALE GENOMIC DNA]</scope>
    <source>
        <strain evidence="9 10">CCM 8644</strain>
    </source>
</reference>
<dbReference type="InterPro" id="IPR008331">
    <property type="entry name" value="Ferritin_DPS_dom"/>
</dbReference>
<feature type="domain" description="Ferritin-like diiron" evidence="8">
    <location>
        <begin position="4"/>
        <end position="149"/>
    </location>
</feature>
<sequence>MGRKRISEKIEIALNDQMTREAYQAQVYLSYASWAEINSYTGIATFLYKHAHEEREHMFKFIKYINGRGGETKIEAIKAPPANPANIGDCLNKVLDHEIGNSTHIDNIVNLAHEEKDWATFNFGQYFVKEQIEEEALINSLLDKYSLASTDKSHNVNFYDLDKDLSSASQEGTLPREETF</sequence>
<name>A0A179DIV7_9SPHI</name>
<dbReference type="GO" id="GO:0016301">
    <property type="term" value="F:kinase activity"/>
    <property type="evidence" value="ECO:0007669"/>
    <property type="project" value="UniProtKB-KW"/>
</dbReference>
<keyword evidence="3 6" id="KW-0479">Metal-binding</keyword>
<reference evidence="9 10" key="2">
    <citation type="submission" date="2016-06" db="EMBL/GenBank/DDBJ databases">
        <title>Pedobacter psychrophilus sp. nov., isolated from Antarctic fragmentary rock.</title>
        <authorList>
            <person name="Svec P."/>
        </authorList>
    </citation>
    <scope>NUCLEOTIDE SEQUENCE [LARGE SCALE GENOMIC DNA]</scope>
    <source>
        <strain evidence="9 10">CCM 8644</strain>
    </source>
</reference>
<dbReference type="PROSITE" id="PS50905">
    <property type="entry name" value="FERRITIN_LIKE"/>
    <property type="match status" value="1"/>
</dbReference>
<keyword evidence="9" id="KW-0418">Kinase</keyword>
<organism evidence="9 10">
    <name type="scientific">Pedobacter psychrophilus</name>
    <dbReference type="NCBI Taxonomy" id="1826909"/>
    <lineage>
        <taxon>Bacteria</taxon>
        <taxon>Pseudomonadati</taxon>
        <taxon>Bacteroidota</taxon>
        <taxon>Sphingobacteriia</taxon>
        <taxon>Sphingobacteriales</taxon>
        <taxon>Sphingobacteriaceae</taxon>
        <taxon>Pedobacter</taxon>
    </lineage>
</organism>
<dbReference type="InterPro" id="IPR009040">
    <property type="entry name" value="Ferritin-like_diiron"/>
</dbReference>
<dbReference type="GO" id="GO:0006826">
    <property type="term" value="P:iron ion transport"/>
    <property type="evidence" value="ECO:0007669"/>
    <property type="project" value="InterPro"/>
</dbReference>
<evidence type="ECO:0000256" key="5">
    <source>
        <dbReference type="ARBA" id="ARBA00023004"/>
    </source>
</evidence>
<comment type="similarity">
    <text evidence="1 7">Belongs to the ferritin family. Prokaryotic subfamily.</text>
</comment>
<dbReference type="SUPFAM" id="SSF47240">
    <property type="entry name" value="Ferritin-like"/>
    <property type="match status" value="1"/>
</dbReference>
<feature type="binding site" evidence="6">
    <location>
        <position position="98"/>
    </location>
    <ligand>
        <name>Fe cation</name>
        <dbReference type="ChEBI" id="CHEBI:24875"/>
        <label>1</label>
    </ligand>
</feature>
<proteinExistence type="inferred from homology"/>
<evidence type="ECO:0000313" key="9">
    <source>
        <dbReference type="EMBL" id="OAQ40868.1"/>
    </source>
</evidence>
<evidence type="ECO:0000259" key="8">
    <source>
        <dbReference type="PROSITE" id="PS50905"/>
    </source>
</evidence>
<comment type="subcellular location">
    <subcellularLocation>
        <location evidence="7">Cytoplasm</location>
    </subcellularLocation>
</comment>
<evidence type="ECO:0000256" key="6">
    <source>
        <dbReference type="PIRSR" id="PIRSR601519-1"/>
    </source>
</evidence>
<dbReference type="OrthoDB" id="9801481at2"/>
<dbReference type="GO" id="GO:0008198">
    <property type="term" value="F:ferrous iron binding"/>
    <property type="evidence" value="ECO:0007669"/>
    <property type="project" value="TreeGrafter"/>
</dbReference>
<dbReference type="PANTHER" id="PTHR11431:SF127">
    <property type="entry name" value="BACTERIAL NON-HEME FERRITIN"/>
    <property type="match status" value="1"/>
</dbReference>
<comment type="catalytic activity">
    <reaction evidence="7">
        <text>4 Fe(2+) + O2 + 6 H2O = 4 iron(III) oxide-hydroxide + 12 H(+)</text>
        <dbReference type="Rhea" id="RHEA:11972"/>
        <dbReference type="ChEBI" id="CHEBI:15377"/>
        <dbReference type="ChEBI" id="CHEBI:15378"/>
        <dbReference type="ChEBI" id="CHEBI:15379"/>
        <dbReference type="ChEBI" id="CHEBI:29033"/>
        <dbReference type="ChEBI" id="CHEBI:78619"/>
        <dbReference type="EC" id="1.16.3.2"/>
    </reaction>
</comment>
<keyword evidence="10" id="KW-1185">Reference proteome</keyword>
<dbReference type="InterPro" id="IPR009078">
    <property type="entry name" value="Ferritin-like_SF"/>
</dbReference>
<evidence type="ECO:0000256" key="7">
    <source>
        <dbReference type="RuleBase" id="RU361145"/>
    </source>
</evidence>
<dbReference type="InterPro" id="IPR001519">
    <property type="entry name" value="Ferritin"/>
</dbReference>
<dbReference type="GO" id="GO:0005737">
    <property type="term" value="C:cytoplasm"/>
    <property type="evidence" value="ECO:0007669"/>
    <property type="project" value="UniProtKB-SubCell"/>
</dbReference>
<dbReference type="PANTHER" id="PTHR11431">
    <property type="entry name" value="FERRITIN"/>
    <property type="match status" value="1"/>
</dbReference>
<dbReference type="GO" id="GO:0008199">
    <property type="term" value="F:ferric iron binding"/>
    <property type="evidence" value="ECO:0007669"/>
    <property type="project" value="InterPro"/>
</dbReference>
<comment type="caution">
    <text evidence="9">The sequence shown here is derived from an EMBL/GenBank/DDBJ whole genome shotgun (WGS) entry which is preliminary data.</text>
</comment>
<feature type="binding site" evidence="6">
    <location>
        <position position="57"/>
    </location>
    <ligand>
        <name>Fe cation</name>
        <dbReference type="ChEBI" id="CHEBI:24875"/>
        <label>1</label>
    </ligand>
</feature>
<feature type="binding site" evidence="6">
    <location>
        <position position="131"/>
    </location>
    <ligand>
        <name>Fe cation</name>
        <dbReference type="ChEBI" id="CHEBI:24875"/>
        <label>1</label>
    </ligand>
</feature>